<dbReference type="SUPFAM" id="SSF143430">
    <property type="entry name" value="TTP0101/SSO1404-like"/>
    <property type="match status" value="1"/>
</dbReference>
<dbReference type="AlphaFoldDB" id="A0A5B8NRC5"/>
<dbReference type="GO" id="GO:0043571">
    <property type="term" value="P:maintenance of CRISPR repeat elements"/>
    <property type="evidence" value="ECO:0007669"/>
    <property type="project" value="UniProtKB-UniRule"/>
</dbReference>
<dbReference type="InterPro" id="IPR019199">
    <property type="entry name" value="Virulence_VapD/CRISPR_Cas2"/>
</dbReference>
<dbReference type="GO" id="GO:0004521">
    <property type="term" value="F:RNA endonuclease activity"/>
    <property type="evidence" value="ECO:0007669"/>
    <property type="project" value="UniProtKB-UniRule"/>
</dbReference>
<dbReference type="InterPro" id="IPR021127">
    <property type="entry name" value="CRISPR_associated_Cas2"/>
</dbReference>
<accession>A0A5B8NRC5</accession>
<dbReference type="PIRSF" id="PIRSF032582">
    <property type="entry name" value="Cas2"/>
    <property type="match status" value="1"/>
</dbReference>
<reference evidence="11" key="1">
    <citation type="submission" date="2019-08" db="EMBL/GenBank/DDBJ databases">
        <title>Carotenoids and Carotenoid Binding Proteins in the Halophilic Cyanobacterium Euhalothece sp. ZM00.</title>
        <authorList>
            <person name="Cho S.M."/>
            <person name="Song J.Y."/>
            <person name="Park Y.-I."/>
        </authorList>
    </citation>
    <scope>NUCLEOTIDE SEQUENCE [LARGE SCALE GENOMIC DNA]</scope>
    <source>
        <strain evidence="11">Z-M001</strain>
        <plasmid evidence="11">pEu1</plasmid>
    </source>
</reference>
<feature type="binding site" evidence="9">
    <location>
        <position position="9"/>
    </location>
    <ligand>
        <name>Mg(2+)</name>
        <dbReference type="ChEBI" id="CHEBI:18420"/>
        <note>catalytic</note>
    </ligand>
</feature>
<comment type="similarity">
    <text evidence="2 9 10">Belongs to the CRISPR-associated endoribonuclease Cas2 protein family.</text>
</comment>
<evidence type="ECO:0000256" key="9">
    <source>
        <dbReference type="HAMAP-Rule" id="MF_01471"/>
    </source>
</evidence>
<evidence type="ECO:0000313" key="12">
    <source>
        <dbReference type="Proteomes" id="UP000318453"/>
    </source>
</evidence>
<evidence type="ECO:0000256" key="8">
    <source>
        <dbReference type="ARBA" id="ARBA00023118"/>
    </source>
</evidence>
<keyword evidence="6 9" id="KW-0378">Hydrolase</keyword>
<dbReference type="Proteomes" id="UP000318453">
    <property type="component" value="Plasmid pEu1"/>
</dbReference>
<keyword evidence="5 9" id="KW-0255">Endonuclease</keyword>
<evidence type="ECO:0000256" key="4">
    <source>
        <dbReference type="ARBA" id="ARBA00022723"/>
    </source>
</evidence>
<dbReference type="HAMAP" id="MF_01471">
    <property type="entry name" value="Cas2"/>
    <property type="match status" value="1"/>
</dbReference>
<dbReference type="CDD" id="cd09725">
    <property type="entry name" value="Cas2_I_II_III"/>
    <property type="match status" value="1"/>
</dbReference>
<dbReference type="OrthoDB" id="9798176at2"/>
<dbReference type="Pfam" id="PF09827">
    <property type="entry name" value="CRISPR_Cas2"/>
    <property type="match status" value="1"/>
</dbReference>
<dbReference type="NCBIfam" id="TIGR01573">
    <property type="entry name" value="cas2"/>
    <property type="match status" value="1"/>
</dbReference>
<comment type="cofactor">
    <cofactor evidence="1 9">
        <name>Mg(2+)</name>
        <dbReference type="ChEBI" id="CHEBI:18420"/>
    </cofactor>
</comment>
<organism evidence="11 12">
    <name type="scientific">Euhalothece natronophila Z-M001</name>
    <dbReference type="NCBI Taxonomy" id="522448"/>
    <lineage>
        <taxon>Bacteria</taxon>
        <taxon>Bacillati</taxon>
        <taxon>Cyanobacteriota</taxon>
        <taxon>Cyanophyceae</taxon>
        <taxon>Oscillatoriophycideae</taxon>
        <taxon>Chroococcales</taxon>
        <taxon>Halothecacae</taxon>
        <taxon>Halothece cluster</taxon>
        <taxon>Euhalothece</taxon>
    </lineage>
</organism>
<gene>
    <name evidence="9 11" type="primary">cas2</name>
    <name evidence="11" type="ORF">FRE64_16615</name>
</gene>
<keyword evidence="11" id="KW-0614">Plasmid</keyword>
<dbReference type="KEGG" id="enn:FRE64_16615"/>
<evidence type="ECO:0000256" key="10">
    <source>
        <dbReference type="PIRNR" id="PIRNR032582"/>
    </source>
</evidence>
<dbReference type="EC" id="3.1.-.-" evidence="9"/>
<evidence type="ECO:0000256" key="7">
    <source>
        <dbReference type="ARBA" id="ARBA00022842"/>
    </source>
</evidence>
<name>A0A5B8NRC5_9CHRO</name>
<protein>
    <recommendedName>
        <fullName evidence="9">CRISPR-associated endoribonuclease Cas2</fullName>
        <ecNumber evidence="9">3.1.-.-</ecNumber>
    </recommendedName>
</protein>
<comment type="subunit">
    <text evidence="9">Homodimer, forms a heterotetramer with a Cas1 homodimer.</text>
</comment>
<keyword evidence="8 9" id="KW-0051">Antiviral defense</keyword>
<geneLocation type="plasmid" evidence="12">
    <name>peu1</name>
</geneLocation>
<evidence type="ECO:0000256" key="6">
    <source>
        <dbReference type="ARBA" id="ARBA00022801"/>
    </source>
</evidence>
<evidence type="ECO:0000256" key="5">
    <source>
        <dbReference type="ARBA" id="ARBA00022759"/>
    </source>
</evidence>
<dbReference type="GO" id="GO:0051607">
    <property type="term" value="P:defense response to virus"/>
    <property type="evidence" value="ECO:0007669"/>
    <property type="project" value="UniProtKB-UniRule"/>
</dbReference>
<evidence type="ECO:0000313" key="11">
    <source>
        <dbReference type="EMBL" id="QDZ41596.1"/>
    </source>
</evidence>
<evidence type="ECO:0000256" key="2">
    <source>
        <dbReference type="ARBA" id="ARBA00009959"/>
    </source>
</evidence>
<dbReference type="Gene3D" id="3.30.70.240">
    <property type="match status" value="1"/>
</dbReference>
<proteinExistence type="inferred from homology"/>
<evidence type="ECO:0000256" key="3">
    <source>
        <dbReference type="ARBA" id="ARBA00022722"/>
    </source>
</evidence>
<keyword evidence="12" id="KW-1185">Reference proteome</keyword>
<dbReference type="GO" id="GO:0016787">
    <property type="term" value="F:hydrolase activity"/>
    <property type="evidence" value="ECO:0007669"/>
    <property type="project" value="UniProtKB-KW"/>
</dbReference>
<keyword evidence="7 9" id="KW-0460">Magnesium</keyword>
<sequence>MQLYVVTYDIPCDKRRKKVAELLEGYGQRVQLSVFECCLEKQKYEALKKRLQKLVKLDEDSVRFYPLSAHSLSQVEIWGGVPLSQPPGSTII</sequence>
<evidence type="ECO:0000256" key="1">
    <source>
        <dbReference type="ARBA" id="ARBA00001946"/>
    </source>
</evidence>
<dbReference type="RefSeq" id="WP_146297486.1">
    <property type="nucleotide sequence ID" value="NZ_CP042327.1"/>
</dbReference>
<dbReference type="PANTHER" id="PTHR34405">
    <property type="entry name" value="CRISPR-ASSOCIATED ENDORIBONUCLEASE CAS2"/>
    <property type="match status" value="1"/>
</dbReference>
<keyword evidence="4 9" id="KW-0479">Metal-binding</keyword>
<dbReference type="PANTHER" id="PTHR34405:SF3">
    <property type="entry name" value="CRISPR-ASSOCIATED ENDORIBONUCLEASE CAS2 3"/>
    <property type="match status" value="1"/>
</dbReference>
<dbReference type="GO" id="GO:0046872">
    <property type="term" value="F:metal ion binding"/>
    <property type="evidence" value="ECO:0007669"/>
    <property type="project" value="UniProtKB-UniRule"/>
</dbReference>
<comment type="function">
    <text evidence="9">CRISPR (clustered regularly interspaced short palindromic repeat), is an adaptive immune system that provides protection against mobile genetic elements (viruses, transposable elements and conjugative plasmids). CRISPR clusters contain sequences complementary to antecedent mobile elements and target invading nucleic acids. CRISPR clusters are transcribed and processed into CRISPR RNA (crRNA). Functions as a ssRNA-specific endoribonuclease. Involved in the integration of spacer DNA into the CRISPR cassette.</text>
</comment>
<keyword evidence="3 9" id="KW-0540">Nuclease</keyword>
<dbReference type="EMBL" id="CP042327">
    <property type="protein sequence ID" value="QDZ41596.1"/>
    <property type="molecule type" value="Genomic_DNA"/>
</dbReference>